<accession>A0A5R9ALZ9</accession>
<keyword evidence="6 8" id="KW-1133">Transmembrane helix</keyword>
<proteinExistence type="inferred from homology"/>
<evidence type="ECO:0000256" key="6">
    <source>
        <dbReference type="ARBA" id="ARBA00022989"/>
    </source>
</evidence>
<sequence>MAELMWVSLAIVALVFATSGIQRVTGSGFGLILSPFVVLLIGAHEGVMLANFLSIFAPIFVMWRTWRLIEWRRLMWILLPALAVMPPAAWVSVHAPEGVLYVAVGSLVIFGIAVSLVIHRVRLTLDGPLVRTATGAAVGAGTVLAAVGAPATAIYTVLARWSIPVMIATVQPLWLVVSVVSFGTKWAIDDGQLPELPWWAWLGSVIAIVAGMYAGEWVQRHMNESRLRQAVTVIALLGGILALVMGIRALVG</sequence>
<keyword evidence="4 8" id="KW-1003">Cell membrane</keyword>
<comment type="subcellular location">
    <subcellularLocation>
        <location evidence="1 8">Cell membrane</location>
        <topology evidence="1 8">Multi-pass membrane protein</topology>
    </subcellularLocation>
</comment>
<evidence type="ECO:0000256" key="1">
    <source>
        <dbReference type="ARBA" id="ARBA00004651"/>
    </source>
</evidence>
<keyword evidence="5 8" id="KW-0812">Transmembrane</keyword>
<evidence type="ECO:0000256" key="3">
    <source>
        <dbReference type="ARBA" id="ARBA00022448"/>
    </source>
</evidence>
<evidence type="ECO:0000256" key="7">
    <source>
        <dbReference type="ARBA" id="ARBA00023136"/>
    </source>
</evidence>
<feature type="transmembrane region" description="Helical" evidence="8">
    <location>
        <begin position="161"/>
        <end position="184"/>
    </location>
</feature>
<keyword evidence="7 8" id="KW-0472">Membrane</keyword>
<dbReference type="PANTHER" id="PTHR30269:SF37">
    <property type="entry name" value="MEMBRANE TRANSPORTER PROTEIN"/>
    <property type="match status" value="1"/>
</dbReference>
<evidence type="ECO:0000313" key="9">
    <source>
        <dbReference type="EMBL" id="TLP78866.1"/>
    </source>
</evidence>
<feature type="transmembrane region" description="Helical" evidence="8">
    <location>
        <begin position="130"/>
        <end position="155"/>
    </location>
</feature>
<dbReference type="RefSeq" id="WP_138169380.1">
    <property type="nucleotide sequence ID" value="NZ_VAWA01000003.1"/>
</dbReference>
<evidence type="ECO:0000256" key="2">
    <source>
        <dbReference type="ARBA" id="ARBA00009142"/>
    </source>
</evidence>
<protein>
    <recommendedName>
        <fullName evidence="8">Probable membrane transporter protein</fullName>
    </recommendedName>
</protein>
<dbReference type="EMBL" id="VAWA01000003">
    <property type="protein sequence ID" value="TLP78866.1"/>
    <property type="molecule type" value="Genomic_DNA"/>
</dbReference>
<organism evidence="9 10">
    <name type="scientific">Nesterenkonia sphaerica</name>
    <dbReference type="NCBI Taxonomy" id="1804988"/>
    <lineage>
        <taxon>Bacteria</taxon>
        <taxon>Bacillati</taxon>
        <taxon>Actinomycetota</taxon>
        <taxon>Actinomycetes</taxon>
        <taxon>Micrococcales</taxon>
        <taxon>Micrococcaceae</taxon>
        <taxon>Nesterenkonia</taxon>
    </lineage>
</organism>
<feature type="transmembrane region" description="Helical" evidence="8">
    <location>
        <begin position="74"/>
        <end position="93"/>
    </location>
</feature>
<feature type="transmembrane region" description="Helical" evidence="8">
    <location>
        <begin position="227"/>
        <end position="251"/>
    </location>
</feature>
<evidence type="ECO:0000256" key="5">
    <source>
        <dbReference type="ARBA" id="ARBA00022692"/>
    </source>
</evidence>
<dbReference type="Pfam" id="PF01925">
    <property type="entry name" value="TauE"/>
    <property type="match status" value="1"/>
</dbReference>
<keyword evidence="3" id="KW-0813">Transport</keyword>
<evidence type="ECO:0000256" key="4">
    <source>
        <dbReference type="ARBA" id="ARBA00022475"/>
    </source>
</evidence>
<gene>
    <name evidence="9" type="ORF">FEF27_03100</name>
</gene>
<feature type="transmembrane region" description="Helical" evidence="8">
    <location>
        <begin position="99"/>
        <end position="118"/>
    </location>
</feature>
<dbReference type="OrthoDB" id="3872971at2"/>
<dbReference type="InterPro" id="IPR052017">
    <property type="entry name" value="TSUP"/>
</dbReference>
<name>A0A5R9ALZ9_9MICC</name>
<feature type="transmembrane region" description="Helical" evidence="8">
    <location>
        <begin position="196"/>
        <end position="215"/>
    </location>
</feature>
<comment type="caution">
    <text evidence="9">The sequence shown here is derived from an EMBL/GenBank/DDBJ whole genome shotgun (WGS) entry which is preliminary data.</text>
</comment>
<dbReference type="PANTHER" id="PTHR30269">
    <property type="entry name" value="TRANSMEMBRANE PROTEIN YFCA"/>
    <property type="match status" value="1"/>
</dbReference>
<evidence type="ECO:0000256" key="8">
    <source>
        <dbReference type="RuleBase" id="RU363041"/>
    </source>
</evidence>
<dbReference type="InterPro" id="IPR002781">
    <property type="entry name" value="TM_pro_TauE-like"/>
</dbReference>
<dbReference type="AlphaFoldDB" id="A0A5R9ALZ9"/>
<evidence type="ECO:0000313" key="10">
    <source>
        <dbReference type="Proteomes" id="UP000306544"/>
    </source>
</evidence>
<keyword evidence="10" id="KW-1185">Reference proteome</keyword>
<dbReference type="GO" id="GO:0005886">
    <property type="term" value="C:plasma membrane"/>
    <property type="evidence" value="ECO:0007669"/>
    <property type="project" value="UniProtKB-SubCell"/>
</dbReference>
<dbReference type="Proteomes" id="UP000306544">
    <property type="component" value="Unassembled WGS sequence"/>
</dbReference>
<feature type="transmembrane region" description="Helical" evidence="8">
    <location>
        <begin position="36"/>
        <end position="62"/>
    </location>
</feature>
<comment type="similarity">
    <text evidence="2 8">Belongs to the 4-toluene sulfonate uptake permease (TSUP) (TC 2.A.102) family.</text>
</comment>
<reference evidence="9 10" key="1">
    <citation type="submission" date="2019-05" db="EMBL/GenBank/DDBJ databases">
        <title>Nesterenkonia sp. GY239, isolated from the Southern Atlantic Ocean.</title>
        <authorList>
            <person name="Zhang G."/>
        </authorList>
    </citation>
    <scope>NUCLEOTIDE SEQUENCE [LARGE SCALE GENOMIC DNA]</scope>
    <source>
        <strain evidence="9 10">GY239</strain>
    </source>
</reference>